<gene>
    <name evidence="2" type="ORF">ASZ90_018609</name>
</gene>
<protein>
    <submittedName>
        <fullName evidence="2">Uncharacterized protein</fullName>
    </submittedName>
</protein>
<keyword evidence="1" id="KW-0472">Membrane</keyword>
<sequence length="39" mass="4274">MVFLPGNIRVIYTLIAINVYSLINLAGKMEIVILINLAG</sequence>
<evidence type="ECO:0000256" key="1">
    <source>
        <dbReference type="SAM" id="Phobius"/>
    </source>
</evidence>
<keyword evidence="1" id="KW-1133">Transmembrane helix</keyword>
<feature type="transmembrane region" description="Helical" evidence="1">
    <location>
        <begin position="6"/>
        <end position="26"/>
    </location>
</feature>
<reference evidence="2" key="1">
    <citation type="journal article" date="2015" name="Proc. Natl. Acad. Sci. U.S.A.">
        <title>Networks of energetic and metabolic interactions define dynamics in microbial communities.</title>
        <authorList>
            <person name="Embree M."/>
            <person name="Liu J.K."/>
            <person name="Al-Bassam M.M."/>
            <person name="Zengler K."/>
        </authorList>
    </citation>
    <scope>NUCLEOTIDE SEQUENCE</scope>
</reference>
<dbReference type="AlphaFoldDB" id="A0A0W8E5S1"/>
<dbReference type="EMBL" id="LNQE01001863">
    <property type="protein sequence ID" value="KUG03992.1"/>
    <property type="molecule type" value="Genomic_DNA"/>
</dbReference>
<organism evidence="2">
    <name type="scientific">hydrocarbon metagenome</name>
    <dbReference type="NCBI Taxonomy" id="938273"/>
    <lineage>
        <taxon>unclassified sequences</taxon>
        <taxon>metagenomes</taxon>
        <taxon>ecological metagenomes</taxon>
    </lineage>
</organism>
<proteinExistence type="predicted"/>
<keyword evidence="1" id="KW-0812">Transmembrane</keyword>
<comment type="caution">
    <text evidence="2">The sequence shown here is derived from an EMBL/GenBank/DDBJ whole genome shotgun (WGS) entry which is preliminary data.</text>
</comment>
<name>A0A0W8E5S1_9ZZZZ</name>
<accession>A0A0W8E5S1</accession>
<evidence type="ECO:0000313" key="2">
    <source>
        <dbReference type="EMBL" id="KUG03992.1"/>
    </source>
</evidence>